<keyword evidence="5 6" id="KW-0472">Membrane</keyword>
<dbReference type="GO" id="GO:0055085">
    <property type="term" value="P:transmembrane transport"/>
    <property type="evidence" value="ECO:0007669"/>
    <property type="project" value="InterPro"/>
</dbReference>
<evidence type="ECO:0000256" key="4">
    <source>
        <dbReference type="ARBA" id="ARBA00022989"/>
    </source>
</evidence>
<dbReference type="InterPro" id="IPR004680">
    <property type="entry name" value="Cit_transptr-like_dom"/>
</dbReference>
<sequence>MTEFSQGPVLWQAIAALLIFAAAYVCILIEKWDRMYTALAGASLMLILGIVPFSKAFTTFASWPILIYLVSLFIISSIFQKTGIITYVVSAIVRKYRMRALTLIISLSLIAALISALLDSLMAVVVIIPFIIIASKKMRLLPAPFLISVLLSVHIGGAATIMGNIPSRMLGASGHISAGEMFIKLFPLICLLLAAVYFTMWLIYRKRLVAAEAHMRELLSLKPSSYLSPHREFVLGSSIITGLTILILCLHGVLGWSPAYIAASGAFALLIMNYRDMKELIKTKDYGAVWHHIRETQWLFFLGLFIMVGGLTYAGFSGFIANRGLELSQGSISFLSILLLWLNSFGTAMMDNIPFIAAMMPIVDGMDPLVDIPVQPMWWALIVGSAIGSGVTLVSSIASLYAASFAYHDGVKLKQSEYVIVAAPICFVLLLISTLYFKLFLL</sequence>
<feature type="transmembrane region" description="Helical" evidence="6">
    <location>
        <begin position="12"/>
        <end position="29"/>
    </location>
</feature>
<feature type="transmembrane region" description="Helical" evidence="6">
    <location>
        <begin position="100"/>
        <end position="133"/>
    </location>
</feature>
<keyword evidence="3 6" id="KW-0812">Transmembrane</keyword>
<evidence type="ECO:0000256" key="5">
    <source>
        <dbReference type="ARBA" id="ARBA00023136"/>
    </source>
</evidence>
<dbReference type="AlphaFoldDB" id="A0A198A812"/>
<dbReference type="STRING" id="1850517.A8708_15370"/>
<evidence type="ECO:0000256" key="2">
    <source>
        <dbReference type="ARBA" id="ARBA00022448"/>
    </source>
</evidence>
<protein>
    <recommendedName>
        <fullName evidence="7">Citrate transporter-like domain-containing protein</fullName>
    </recommendedName>
</protein>
<proteinExistence type="predicted"/>
<dbReference type="Proteomes" id="UP000078454">
    <property type="component" value="Unassembled WGS sequence"/>
</dbReference>
<feature type="transmembrane region" description="Helical" evidence="6">
    <location>
        <begin position="259"/>
        <end position="277"/>
    </location>
</feature>
<evidence type="ECO:0000313" key="9">
    <source>
        <dbReference type="Proteomes" id="UP000078454"/>
    </source>
</evidence>
<dbReference type="EMBL" id="LYPB01000071">
    <property type="protein sequence ID" value="OAS17609.1"/>
    <property type="molecule type" value="Genomic_DNA"/>
</dbReference>
<dbReference type="GO" id="GO:0016020">
    <property type="term" value="C:membrane"/>
    <property type="evidence" value="ECO:0007669"/>
    <property type="project" value="UniProtKB-SubCell"/>
</dbReference>
<organism evidence="8 9">
    <name type="scientific">Paenibacillus oryzisoli</name>
    <dbReference type="NCBI Taxonomy" id="1850517"/>
    <lineage>
        <taxon>Bacteria</taxon>
        <taxon>Bacillati</taxon>
        <taxon>Bacillota</taxon>
        <taxon>Bacilli</taxon>
        <taxon>Bacillales</taxon>
        <taxon>Paenibacillaceae</taxon>
        <taxon>Paenibacillus</taxon>
    </lineage>
</organism>
<dbReference type="RefSeq" id="WP_068665521.1">
    <property type="nucleotide sequence ID" value="NZ_LYPB01000071.1"/>
</dbReference>
<evidence type="ECO:0000256" key="6">
    <source>
        <dbReference type="SAM" id="Phobius"/>
    </source>
</evidence>
<dbReference type="PANTHER" id="PTHR43568:SF1">
    <property type="entry name" value="P PROTEIN"/>
    <property type="match status" value="1"/>
</dbReference>
<feature type="transmembrane region" description="Helical" evidence="6">
    <location>
        <begin position="332"/>
        <end position="357"/>
    </location>
</feature>
<evidence type="ECO:0000259" key="7">
    <source>
        <dbReference type="Pfam" id="PF03600"/>
    </source>
</evidence>
<dbReference type="PANTHER" id="PTHR43568">
    <property type="entry name" value="P PROTEIN"/>
    <property type="match status" value="1"/>
</dbReference>
<feature type="transmembrane region" description="Helical" evidence="6">
    <location>
        <begin position="145"/>
        <end position="165"/>
    </location>
</feature>
<feature type="transmembrane region" description="Helical" evidence="6">
    <location>
        <begin position="60"/>
        <end position="79"/>
    </location>
</feature>
<gene>
    <name evidence="8" type="ORF">A8708_15370</name>
</gene>
<keyword evidence="2" id="KW-0813">Transport</keyword>
<dbReference type="OrthoDB" id="9765532at2"/>
<feature type="transmembrane region" description="Helical" evidence="6">
    <location>
        <begin position="36"/>
        <end position="54"/>
    </location>
</feature>
<comment type="caution">
    <text evidence="8">The sequence shown here is derived from an EMBL/GenBank/DDBJ whole genome shotgun (WGS) entry which is preliminary data.</text>
</comment>
<evidence type="ECO:0000313" key="8">
    <source>
        <dbReference type="EMBL" id="OAS17609.1"/>
    </source>
</evidence>
<keyword evidence="9" id="KW-1185">Reference proteome</keyword>
<comment type="subcellular location">
    <subcellularLocation>
        <location evidence="1">Membrane</location>
        <topology evidence="1">Multi-pass membrane protein</topology>
    </subcellularLocation>
</comment>
<feature type="transmembrane region" description="Helical" evidence="6">
    <location>
        <begin position="185"/>
        <end position="204"/>
    </location>
</feature>
<reference evidence="8 9" key="1">
    <citation type="submission" date="2016-05" db="EMBL/GenBank/DDBJ databases">
        <title>Paenibacillus sp. 1ZS3-15 nov., isolated from the rhizosphere soil.</title>
        <authorList>
            <person name="Zhang X.X."/>
            <person name="Zhang J."/>
        </authorList>
    </citation>
    <scope>NUCLEOTIDE SEQUENCE [LARGE SCALE GENOMIC DNA]</scope>
    <source>
        <strain evidence="8 9">1ZS3-15</strain>
    </source>
</reference>
<evidence type="ECO:0000256" key="1">
    <source>
        <dbReference type="ARBA" id="ARBA00004141"/>
    </source>
</evidence>
<dbReference type="Pfam" id="PF03600">
    <property type="entry name" value="CitMHS"/>
    <property type="match status" value="1"/>
</dbReference>
<dbReference type="InterPro" id="IPR051475">
    <property type="entry name" value="Diverse_Ion_Transporter"/>
</dbReference>
<feature type="transmembrane region" description="Helical" evidence="6">
    <location>
        <begin position="418"/>
        <end position="437"/>
    </location>
</feature>
<feature type="transmembrane region" description="Helical" evidence="6">
    <location>
        <begin position="377"/>
        <end position="406"/>
    </location>
</feature>
<keyword evidence="4 6" id="KW-1133">Transmembrane helix</keyword>
<accession>A0A198A812</accession>
<feature type="domain" description="Citrate transporter-like" evidence="7">
    <location>
        <begin position="24"/>
        <end position="384"/>
    </location>
</feature>
<feature type="transmembrane region" description="Helical" evidence="6">
    <location>
        <begin position="233"/>
        <end position="254"/>
    </location>
</feature>
<name>A0A198A812_9BACL</name>
<feature type="transmembrane region" description="Helical" evidence="6">
    <location>
        <begin position="297"/>
        <end position="320"/>
    </location>
</feature>
<evidence type="ECO:0000256" key="3">
    <source>
        <dbReference type="ARBA" id="ARBA00022692"/>
    </source>
</evidence>